<dbReference type="EMBL" id="WNYA01000001">
    <property type="protein sequence ID" value="KAG8596309.1"/>
    <property type="molecule type" value="Genomic_DNA"/>
</dbReference>
<name>A0AAV7DHF8_ENGPU</name>
<dbReference type="InterPro" id="IPR036179">
    <property type="entry name" value="Ig-like_dom_sf"/>
</dbReference>
<evidence type="ECO:0000256" key="1">
    <source>
        <dbReference type="SAM" id="Phobius"/>
    </source>
</evidence>
<keyword evidence="1" id="KW-0812">Transmembrane</keyword>
<evidence type="ECO:0000313" key="3">
    <source>
        <dbReference type="Proteomes" id="UP000824782"/>
    </source>
</evidence>
<gene>
    <name evidence="2" type="ORF">GDO81_001835</name>
</gene>
<dbReference type="InterPro" id="IPR013783">
    <property type="entry name" value="Ig-like_fold"/>
</dbReference>
<keyword evidence="1" id="KW-0472">Membrane</keyword>
<comment type="caution">
    <text evidence="2">The sequence shown here is derived from an EMBL/GenBank/DDBJ whole genome shotgun (WGS) entry which is preliminary data.</text>
</comment>
<accession>A0AAV7DHF8</accession>
<evidence type="ECO:0000313" key="2">
    <source>
        <dbReference type="EMBL" id="KAG8596309.1"/>
    </source>
</evidence>
<dbReference type="Proteomes" id="UP000824782">
    <property type="component" value="Unassembled WGS sequence"/>
</dbReference>
<evidence type="ECO:0008006" key="4">
    <source>
        <dbReference type="Google" id="ProtNLM"/>
    </source>
</evidence>
<keyword evidence="1" id="KW-1133">Transmembrane helix</keyword>
<proteinExistence type="predicted"/>
<feature type="transmembrane region" description="Helical" evidence="1">
    <location>
        <begin position="60"/>
        <end position="82"/>
    </location>
</feature>
<dbReference type="SUPFAM" id="SSF48726">
    <property type="entry name" value="Immunoglobulin"/>
    <property type="match status" value="1"/>
</dbReference>
<dbReference type="AlphaFoldDB" id="A0AAV7DHF8"/>
<dbReference type="Gene3D" id="2.60.40.10">
    <property type="entry name" value="Immunoglobulins"/>
    <property type="match status" value="1"/>
</dbReference>
<organism evidence="2 3">
    <name type="scientific">Engystomops pustulosus</name>
    <name type="common">Tungara frog</name>
    <name type="synonym">Physalaemus pustulosus</name>
    <dbReference type="NCBI Taxonomy" id="76066"/>
    <lineage>
        <taxon>Eukaryota</taxon>
        <taxon>Metazoa</taxon>
        <taxon>Chordata</taxon>
        <taxon>Craniata</taxon>
        <taxon>Vertebrata</taxon>
        <taxon>Euteleostomi</taxon>
        <taxon>Amphibia</taxon>
        <taxon>Batrachia</taxon>
        <taxon>Anura</taxon>
        <taxon>Neobatrachia</taxon>
        <taxon>Hyloidea</taxon>
        <taxon>Leptodactylidae</taxon>
        <taxon>Leiuperinae</taxon>
        <taxon>Engystomops</taxon>
    </lineage>
</organism>
<sequence>MAGEDFTLRCDHASLPTSDYIHWYRVFSGQGPVYLIGGYSDTNSPNHKLRLTFNYEPSQILLPFVSDLCIFVFAFVPPLLIVQQHGINGSP</sequence>
<keyword evidence="3" id="KW-1185">Reference proteome</keyword>
<protein>
    <recommendedName>
        <fullName evidence="4">Immunoglobulin V-set domain-containing protein</fullName>
    </recommendedName>
</protein>
<reference evidence="2" key="1">
    <citation type="thesis" date="2020" institute="ProQuest LLC" country="789 East Eisenhower Parkway, Ann Arbor, MI, USA">
        <title>Comparative Genomics and Chromosome Evolution.</title>
        <authorList>
            <person name="Mudd A.B."/>
        </authorList>
    </citation>
    <scope>NUCLEOTIDE SEQUENCE</scope>
    <source>
        <strain evidence="2">237g6f4</strain>
        <tissue evidence="2">Blood</tissue>
    </source>
</reference>